<keyword evidence="3" id="KW-0157">Chromophore</keyword>
<dbReference type="Pfam" id="PF13426">
    <property type="entry name" value="PAS_9"/>
    <property type="match status" value="1"/>
</dbReference>
<reference evidence="5 6" key="1">
    <citation type="submission" date="2020-05" db="EMBL/GenBank/DDBJ databases">
        <authorList>
            <person name="Khan S.A."/>
            <person name="Jeon C.O."/>
            <person name="Chun B.H."/>
        </authorList>
    </citation>
    <scope>NUCLEOTIDE SEQUENCE [LARGE SCALE GENOMIC DNA]</scope>
    <source>
        <strain evidence="5 6">S1162</strain>
    </source>
</reference>
<organism evidence="5 6">
    <name type="scientific">Mucilaginibacter humi</name>
    <dbReference type="NCBI Taxonomy" id="2732510"/>
    <lineage>
        <taxon>Bacteria</taxon>
        <taxon>Pseudomonadati</taxon>
        <taxon>Bacteroidota</taxon>
        <taxon>Sphingobacteriia</taxon>
        <taxon>Sphingobacteriales</taxon>
        <taxon>Sphingobacteriaceae</taxon>
        <taxon>Mucilaginibacter</taxon>
    </lineage>
</organism>
<evidence type="ECO:0000259" key="4">
    <source>
        <dbReference type="PROSITE" id="PS50113"/>
    </source>
</evidence>
<dbReference type="PANTHER" id="PTHR47429:SF2">
    <property type="entry name" value="PROTEIN TWIN LOV 1"/>
    <property type="match status" value="1"/>
</dbReference>
<dbReference type="InterPro" id="IPR001610">
    <property type="entry name" value="PAC"/>
</dbReference>
<dbReference type="Proteomes" id="UP000566071">
    <property type="component" value="Unassembled WGS sequence"/>
</dbReference>
<dbReference type="PANTHER" id="PTHR47429">
    <property type="entry name" value="PROTEIN TWIN LOV 1"/>
    <property type="match status" value="1"/>
</dbReference>
<sequence>MTGYTAEEIKAGGIDLLHGQQTDKLQIAKLSQAMRNQESCAIEVVFYKKGGQPYWASLAIAPVANADGQVNNYIAIERDITERMNYLTAIEEQNKQLRDIAWSQSHIVRAPLARIIGLTEMATDAKNRNYCLRFCLS</sequence>
<dbReference type="InterPro" id="IPR035965">
    <property type="entry name" value="PAS-like_dom_sf"/>
</dbReference>
<evidence type="ECO:0000313" key="5">
    <source>
        <dbReference type="EMBL" id="NNU34109.1"/>
    </source>
</evidence>
<name>A0ABX1W2M4_9SPHI</name>
<evidence type="ECO:0000256" key="1">
    <source>
        <dbReference type="ARBA" id="ARBA00022630"/>
    </source>
</evidence>
<gene>
    <name evidence="5" type="ORF">HK413_08075</name>
</gene>
<evidence type="ECO:0000256" key="3">
    <source>
        <dbReference type="ARBA" id="ARBA00022991"/>
    </source>
</evidence>
<dbReference type="SMART" id="SM00086">
    <property type="entry name" value="PAC"/>
    <property type="match status" value="1"/>
</dbReference>
<dbReference type="EMBL" id="JABFCR010000032">
    <property type="protein sequence ID" value="NNU34109.1"/>
    <property type="molecule type" value="Genomic_DNA"/>
</dbReference>
<keyword evidence="1" id="KW-0285">Flavoprotein</keyword>
<dbReference type="InterPro" id="IPR000700">
    <property type="entry name" value="PAS-assoc_C"/>
</dbReference>
<dbReference type="NCBIfam" id="TIGR00229">
    <property type="entry name" value="sensory_box"/>
    <property type="match status" value="1"/>
</dbReference>
<feature type="domain" description="PAC" evidence="4">
    <location>
        <begin position="40"/>
        <end position="92"/>
    </location>
</feature>
<dbReference type="SUPFAM" id="SSF55785">
    <property type="entry name" value="PYP-like sensor domain (PAS domain)"/>
    <property type="match status" value="1"/>
</dbReference>
<keyword evidence="2" id="KW-0288">FMN</keyword>
<protein>
    <submittedName>
        <fullName evidence="5">PAS domain-containing protein</fullName>
    </submittedName>
</protein>
<proteinExistence type="predicted"/>
<dbReference type="InterPro" id="IPR000014">
    <property type="entry name" value="PAS"/>
</dbReference>
<keyword evidence="6" id="KW-1185">Reference proteome</keyword>
<comment type="caution">
    <text evidence="5">The sequence shown here is derived from an EMBL/GenBank/DDBJ whole genome shotgun (WGS) entry which is preliminary data.</text>
</comment>
<dbReference type="PROSITE" id="PS50113">
    <property type="entry name" value="PAC"/>
    <property type="match status" value="1"/>
</dbReference>
<evidence type="ECO:0000256" key="2">
    <source>
        <dbReference type="ARBA" id="ARBA00022643"/>
    </source>
</evidence>
<dbReference type="CDD" id="cd00130">
    <property type="entry name" value="PAS"/>
    <property type="match status" value="1"/>
</dbReference>
<accession>A0ABX1W2M4</accession>
<dbReference type="Gene3D" id="3.30.450.20">
    <property type="entry name" value="PAS domain"/>
    <property type="match status" value="1"/>
</dbReference>
<evidence type="ECO:0000313" key="6">
    <source>
        <dbReference type="Proteomes" id="UP000566071"/>
    </source>
</evidence>